<name>A0ACC1L123_9FUNG</name>
<dbReference type="Proteomes" id="UP001140096">
    <property type="component" value="Unassembled WGS sequence"/>
</dbReference>
<comment type="caution">
    <text evidence="1">The sequence shown here is derived from an EMBL/GenBank/DDBJ whole genome shotgun (WGS) entry which is preliminary data.</text>
</comment>
<proteinExistence type="predicted"/>
<reference evidence="1" key="1">
    <citation type="submission" date="2022-07" db="EMBL/GenBank/DDBJ databases">
        <title>Phylogenomic reconstructions and comparative analyses of Kickxellomycotina fungi.</title>
        <authorList>
            <person name="Reynolds N.K."/>
            <person name="Stajich J.E."/>
            <person name="Barry K."/>
            <person name="Grigoriev I.V."/>
            <person name="Crous P."/>
            <person name="Smith M.E."/>
        </authorList>
    </citation>
    <scope>NUCLEOTIDE SEQUENCE</scope>
    <source>
        <strain evidence="1">CBS 102833</strain>
    </source>
</reference>
<sequence length="206" mass="23352">MVGRRKTHGGGSEVYGMLIDFDYAINPSHGRLSRPERTGTLPFMSILNLEAHPDQQTELDDFESLLYVLCLQATFGINDNDAKTLRQVRKTMDLALLKIRKWQGWQEGETMASIASDKRGHMDSLRMFEADITSNFPVPDQDDFDNSDFPNYYDLQLLASDLYKALFANPHVDPFDPLVERAKDPAKKTIIDSFITAMEESAAEAR</sequence>
<protein>
    <submittedName>
        <fullName evidence="1">Uncharacterized protein</fullName>
    </submittedName>
</protein>
<dbReference type="EMBL" id="JANBUP010002930">
    <property type="protein sequence ID" value="KAJ2798470.1"/>
    <property type="molecule type" value="Genomic_DNA"/>
</dbReference>
<accession>A0ACC1L123</accession>
<gene>
    <name evidence="1" type="ORF">H4S07_005684</name>
</gene>
<evidence type="ECO:0000313" key="2">
    <source>
        <dbReference type="Proteomes" id="UP001140096"/>
    </source>
</evidence>
<organism evidence="1 2">
    <name type="scientific">Coemansia furcata</name>
    <dbReference type="NCBI Taxonomy" id="417177"/>
    <lineage>
        <taxon>Eukaryota</taxon>
        <taxon>Fungi</taxon>
        <taxon>Fungi incertae sedis</taxon>
        <taxon>Zoopagomycota</taxon>
        <taxon>Kickxellomycotina</taxon>
        <taxon>Kickxellomycetes</taxon>
        <taxon>Kickxellales</taxon>
        <taxon>Kickxellaceae</taxon>
        <taxon>Coemansia</taxon>
    </lineage>
</organism>
<feature type="non-terminal residue" evidence="1">
    <location>
        <position position="206"/>
    </location>
</feature>
<keyword evidence="2" id="KW-1185">Reference proteome</keyword>
<evidence type="ECO:0000313" key="1">
    <source>
        <dbReference type="EMBL" id="KAJ2798470.1"/>
    </source>
</evidence>